<dbReference type="InterPro" id="IPR046335">
    <property type="entry name" value="LacI/GalR-like_sensor"/>
</dbReference>
<reference evidence="5 6" key="1">
    <citation type="submission" date="2018-07" db="EMBL/GenBank/DDBJ databases">
        <title>Genomic Encyclopedia of Type Strains, Phase III (KMG-III): the genomes of soil and plant-associated and newly described type strains.</title>
        <authorList>
            <person name="Whitman W."/>
        </authorList>
    </citation>
    <scope>NUCLEOTIDE SEQUENCE [LARGE SCALE GENOMIC DNA]</scope>
    <source>
        <strain evidence="5 6">CECT 7287</strain>
    </source>
</reference>
<keyword evidence="3" id="KW-0804">Transcription</keyword>
<evidence type="ECO:0000256" key="3">
    <source>
        <dbReference type="ARBA" id="ARBA00023163"/>
    </source>
</evidence>
<dbReference type="Pfam" id="PF13377">
    <property type="entry name" value="Peripla_BP_3"/>
    <property type="match status" value="1"/>
</dbReference>
<proteinExistence type="predicted"/>
<dbReference type="GO" id="GO:0000976">
    <property type="term" value="F:transcription cis-regulatory region binding"/>
    <property type="evidence" value="ECO:0007669"/>
    <property type="project" value="TreeGrafter"/>
</dbReference>
<evidence type="ECO:0000256" key="2">
    <source>
        <dbReference type="ARBA" id="ARBA00023125"/>
    </source>
</evidence>
<dbReference type="InterPro" id="IPR028082">
    <property type="entry name" value="Peripla_BP_I"/>
</dbReference>
<dbReference type="InterPro" id="IPR010982">
    <property type="entry name" value="Lambda_DNA-bd_dom_sf"/>
</dbReference>
<evidence type="ECO:0000313" key="6">
    <source>
        <dbReference type="Proteomes" id="UP000256977"/>
    </source>
</evidence>
<name>A0A3D9HYS8_9BACL</name>
<keyword evidence="2" id="KW-0238">DNA-binding</keyword>
<dbReference type="SMART" id="SM00354">
    <property type="entry name" value="HTH_LACI"/>
    <property type="match status" value="1"/>
</dbReference>
<evidence type="ECO:0000259" key="4">
    <source>
        <dbReference type="PROSITE" id="PS50932"/>
    </source>
</evidence>
<dbReference type="InterPro" id="IPR000843">
    <property type="entry name" value="HTH_LacI"/>
</dbReference>
<dbReference type="Proteomes" id="UP000256977">
    <property type="component" value="Unassembled WGS sequence"/>
</dbReference>
<dbReference type="SUPFAM" id="SSF53822">
    <property type="entry name" value="Periplasmic binding protein-like I"/>
    <property type="match status" value="1"/>
</dbReference>
<dbReference type="AlphaFoldDB" id="A0A3D9HYS8"/>
<dbReference type="CDD" id="cd06267">
    <property type="entry name" value="PBP1_LacI_sugar_binding-like"/>
    <property type="match status" value="1"/>
</dbReference>
<keyword evidence="1" id="KW-0805">Transcription regulation</keyword>
<dbReference type="EMBL" id="QRDZ01000047">
    <property type="protein sequence ID" value="RED54668.1"/>
    <property type="molecule type" value="Genomic_DNA"/>
</dbReference>
<evidence type="ECO:0000313" key="5">
    <source>
        <dbReference type="EMBL" id="RED54668.1"/>
    </source>
</evidence>
<dbReference type="Gene3D" id="3.40.50.2300">
    <property type="match status" value="2"/>
</dbReference>
<feature type="domain" description="HTH lacI-type" evidence="4">
    <location>
        <begin position="2"/>
        <end position="56"/>
    </location>
</feature>
<comment type="caution">
    <text evidence="5">The sequence shown here is derived from an EMBL/GenBank/DDBJ whole genome shotgun (WGS) entry which is preliminary data.</text>
</comment>
<organism evidence="5 6">
    <name type="scientific">Cohnella phaseoli</name>
    <dbReference type="NCBI Taxonomy" id="456490"/>
    <lineage>
        <taxon>Bacteria</taxon>
        <taxon>Bacillati</taxon>
        <taxon>Bacillota</taxon>
        <taxon>Bacilli</taxon>
        <taxon>Bacillales</taxon>
        <taxon>Paenibacillaceae</taxon>
        <taxon>Cohnella</taxon>
    </lineage>
</organism>
<dbReference type="PRINTS" id="PR00036">
    <property type="entry name" value="HTHLACI"/>
</dbReference>
<dbReference type="PANTHER" id="PTHR30146">
    <property type="entry name" value="LACI-RELATED TRANSCRIPTIONAL REPRESSOR"/>
    <property type="match status" value="1"/>
</dbReference>
<dbReference type="SUPFAM" id="SSF47413">
    <property type="entry name" value="lambda repressor-like DNA-binding domains"/>
    <property type="match status" value="1"/>
</dbReference>
<keyword evidence="6" id="KW-1185">Reference proteome</keyword>
<sequence length="344" mass="38243">MITMKDVAKLAGVSPITVSRVISSPEQVKPATRAKVTRAIEELNFKPNSIARSLVTNRTDTIGLLLSNVANPYYPEFILGLETMARSLGKNVIICNAQDYDTATQNLELLLEKRVDGIVVTSIEFDSLKLQEKFHAHLEELSQLKQKSIPIVLMDPNPRSTILSCIEVDNYLAGRIAMSHLCELGHRRIAHISLERDANVWIERLRAYKDAHHKYDLPFDSARIELIRFESVKLAEEAASRLLRMEPRPTAIFAGNDLLAVGAIHAAHRLGVKIPEELSVIGVDGISIGDQIYPRLTTVSHPQYKVGEAAVQLLVKKINGDEDNSNITLKPALLIRESTAHTQI</sequence>
<accession>A0A3D9HYS8</accession>
<dbReference type="Gene3D" id="1.10.260.40">
    <property type="entry name" value="lambda repressor-like DNA-binding domains"/>
    <property type="match status" value="1"/>
</dbReference>
<dbReference type="CDD" id="cd01392">
    <property type="entry name" value="HTH_LacI"/>
    <property type="match status" value="1"/>
</dbReference>
<gene>
    <name evidence="5" type="ORF">DFP98_14730</name>
</gene>
<dbReference type="PANTHER" id="PTHR30146:SF109">
    <property type="entry name" value="HTH-TYPE TRANSCRIPTIONAL REGULATOR GALS"/>
    <property type="match status" value="1"/>
</dbReference>
<dbReference type="PROSITE" id="PS00356">
    <property type="entry name" value="HTH_LACI_1"/>
    <property type="match status" value="1"/>
</dbReference>
<dbReference type="PROSITE" id="PS50932">
    <property type="entry name" value="HTH_LACI_2"/>
    <property type="match status" value="1"/>
</dbReference>
<protein>
    <submittedName>
        <fullName evidence="5">LacI family transcriptional regulator</fullName>
    </submittedName>
</protein>
<dbReference type="GO" id="GO:0003700">
    <property type="term" value="F:DNA-binding transcription factor activity"/>
    <property type="evidence" value="ECO:0007669"/>
    <property type="project" value="TreeGrafter"/>
</dbReference>
<evidence type="ECO:0000256" key="1">
    <source>
        <dbReference type="ARBA" id="ARBA00023015"/>
    </source>
</evidence>
<dbReference type="Pfam" id="PF00356">
    <property type="entry name" value="LacI"/>
    <property type="match status" value="1"/>
</dbReference>